<keyword evidence="2" id="KW-1185">Reference proteome</keyword>
<organism evidence="1 2">
    <name type="scientific">Roseivivax jejudonensis</name>
    <dbReference type="NCBI Taxonomy" id="1529041"/>
    <lineage>
        <taxon>Bacteria</taxon>
        <taxon>Pseudomonadati</taxon>
        <taxon>Pseudomonadota</taxon>
        <taxon>Alphaproteobacteria</taxon>
        <taxon>Rhodobacterales</taxon>
        <taxon>Roseobacteraceae</taxon>
        <taxon>Roseivivax</taxon>
    </lineage>
</organism>
<proteinExistence type="predicted"/>
<dbReference type="RefSeq" id="WP_143535231.1">
    <property type="nucleotide sequence ID" value="NZ_FWFK01000011.1"/>
</dbReference>
<reference evidence="1 2" key="1">
    <citation type="submission" date="2017-03" db="EMBL/GenBank/DDBJ databases">
        <authorList>
            <person name="Afonso C.L."/>
            <person name="Miller P.J."/>
            <person name="Scott M.A."/>
            <person name="Spackman E."/>
            <person name="Goraichik I."/>
            <person name="Dimitrov K.M."/>
            <person name="Suarez D.L."/>
            <person name="Swayne D.E."/>
        </authorList>
    </citation>
    <scope>NUCLEOTIDE SEQUENCE [LARGE SCALE GENOMIC DNA]</scope>
    <source>
        <strain evidence="1 2">CECT 8625</strain>
    </source>
</reference>
<dbReference type="AlphaFoldDB" id="A0A1X7ABI4"/>
<sequence>MSQYRHPMRDAPLHVWERIDTNDGGPHFCANFAPQEDYPIVFTGKTVQEVVDKALTFQAHTVEKNEAAYIAKRENAAKARAARKSKASS</sequence>
<name>A0A1X7ABI4_9RHOB</name>
<evidence type="ECO:0000313" key="2">
    <source>
        <dbReference type="Proteomes" id="UP000193570"/>
    </source>
</evidence>
<gene>
    <name evidence="1" type="ORF">ROJ8625_04129</name>
</gene>
<dbReference type="EMBL" id="FWFK01000011">
    <property type="protein sequence ID" value="SLN74938.1"/>
    <property type="molecule type" value="Genomic_DNA"/>
</dbReference>
<accession>A0A1X7ABI4</accession>
<evidence type="ECO:0000313" key="1">
    <source>
        <dbReference type="EMBL" id="SLN74938.1"/>
    </source>
</evidence>
<dbReference type="Proteomes" id="UP000193570">
    <property type="component" value="Unassembled WGS sequence"/>
</dbReference>
<protein>
    <submittedName>
        <fullName evidence="1">Uncharacterized protein</fullName>
    </submittedName>
</protein>